<organism evidence="1 2">
    <name type="scientific">Candidatus Erwinia haradaeae</name>
    <dbReference type="NCBI Taxonomy" id="1922217"/>
    <lineage>
        <taxon>Bacteria</taxon>
        <taxon>Pseudomonadati</taxon>
        <taxon>Pseudomonadota</taxon>
        <taxon>Gammaproteobacteria</taxon>
        <taxon>Enterobacterales</taxon>
        <taxon>Erwiniaceae</taxon>
        <taxon>Erwinia</taxon>
    </lineage>
</organism>
<sequence length="172" mass="20036">MRYSHPKLIKNCFNQTQEKGVLQYIYQHTKFLIKVNHLLYETLPETLRPFCNVANFRKGVLIIETANANCLMFLRYEQSNLLTVFQEKVLPSLRSIYMRINPVIAAKNINHFSEHSFNLTERTQIICKPLSKESANLLRIIAQQSPNTLRDILERIASFADDKNQSINNNPI</sequence>
<name>A0A451D2J4_9GAMM</name>
<dbReference type="AlphaFoldDB" id="A0A451D2J4"/>
<dbReference type="Pfam" id="PF05258">
    <property type="entry name" value="DciA"/>
    <property type="match status" value="1"/>
</dbReference>
<reference evidence="1 2" key="1">
    <citation type="submission" date="2019-02" db="EMBL/GenBank/DDBJ databases">
        <authorList>
            <person name="Manzano-Marin A."/>
            <person name="Manzano-Marin A."/>
        </authorList>
    </citation>
    <scope>NUCLEOTIDE SEQUENCE [LARGE SCALE GENOMIC DNA]</scope>
    <source>
        <strain evidence="1 2">ErCicuneomaculata</strain>
    </source>
</reference>
<dbReference type="Proteomes" id="UP000294412">
    <property type="component" value="Chromosome"/>
</dbReference>
<dbReference type="RefSeq" id="WP_157993596.1">
    <property type="nucleotide sequence ID" value="NZ_LR217703.1"/>
</dbReference>
<proteinExistence type="predicted"/>
<evidence type="ECO:0000313" key="1">
    <source>
        <dbReference type="EMBL" id="VFP79851.1"/>
    </source>
</evidence>
<dbReference type="InterPro" id="IPR007922">
    <property type="entry name" value="DciA-like"/>
</dbReference>
<dbReference type="OrthoDB" id="5767011at2"/>
<protein>
    <submittedName>
        <fullName evidence="1">Dna[CI] antecedent, DciA family protein</fullName>
    </submittedName>
</protein>
<evidence type="ECO:0000313" key="2">
    <source>
        <dbReference type="Proteomes" id="UP000294412"/>
    </source>
</evidence>
<accession>A0A451D2J4</accession>
<gene>
    <name evidence="1" type="ORF">ERCICUMA2628_391</name>
</gene>
<dbReference type="EMBL" id="LR217703">
    <property type="protein sequence ID" value="VFP79851.1"/>
    <property type="molecule type" value="Genomic_DNA"/>
</dbReference>